<gene>
    <name evidence="2" type="ORF">HV832_01090</name>
</gene>
<feature type="region of interest" description="Disordered" evidence="1">
    <location>
        <begin position="1"/>
        <end position="32"/>
    </location>
</feature>
<evidence type="ECO:0000256" key="1">
    <source>
        <dbReference type="SAM" id="MobiDB-lite"/>
    </source>
</evidence>
<feature type="compositionally biased region" description="Polar residues" evidence="1">
    <location>
        <begin position="60"/>
        <end position="72"/>
    </location>
</feature>
<evidence type="ECO:0000313" key="3">
    <source>
        <dbReference type="Proteomes" id="UP000588051"/>
    </source>
</evidence>
<dbReference type="AlphaFoldDB" id="A0A850QG98"/>
<reference evidence="2 3" key="1">
    <citation type="submission" date="2020-06" db="EMBL/GenBank/DDBJ databases">
        <authorList>
            <person name="Qiu C."/>
            <person name="Liu Z."/>
        </authorList>
    </citation>
    <scope>NUCLEOTIDE SEQUENCE [LARGE SCALE GENOMIC DNA]</scope>
    <source>
        <strain evidence="2 3">EM 1</strain>
    </source>
</reference>
<feature type="region of interest" description="Disordered" evidence="1">
    <location>
        <begin position="46"/>
        <end position="79"/>
    </location>
</feature>
<proteinExistence type="predicted"/>
<comment type="caution">
    <text evidence="2">The sequence shown here is derived from an EMBL/GenBank/DDBJ whole genome shotgun (WGS) entry which is preliminary data.</text>
</comment>
<dbReference type="Proteomes" id="UP000588051">
    <property type="component" value="Unassembled WGS sequence"/>
</dbReference>
<evidence type="ECO:0000313" key="2">
    <source>
        <dbReference type="EMBL" id="NVO76425.1"/>
    </source>
</evidence>
<keyword evidence="3" id="KW-1185">Reference proteome</keyword>
<accession>A0A850QG98</accession>
<dbReference type="RefSeq" id="WP_176801696.1">
    <property type="nucleotide sequence ID" value="NZ_JABXYJ010000001.1"/>
</dbReference>
<protein>
    <submittedName>
        <fullName evidence="2">Uncharacterized protein</fullName>
    </submittedName>
</protein>
<feature type="compositionally biased region" description="Polar residues" evidence="1">
    <location>
        <begin position="10"/>
        <end position="30"/>
    </location>
</feature>
<dbReference type="EMBL" id="JABXYJ010000001">
    <property type="protein sequence ID" value="NVO76425.1"/>
    <property type="molecule type" value="Genomic_DNA"/>
</dbReference>
<organism evidence="2 3">
    <name type="scientific">Undibacterium oligocarboniphilum</name>
    <dbReference type="NCBI Taxonomy" id="666702"/>
    <lineage>
        <taxon>Bacteria</taxon>
        <taxon>Pseudomonadati</taxon>
        <taxon>Pseudomonadota</taxon>
        <taxon>Betaproteobacteria</taxon>
        <taxon>Burkholderiales</taxon>
        <taxon>Oxalobacteraceae</taxon>
        <taxon>Undibacterium</taxon>
    </lineage>
</organism>
<sequence length="79" mass="8673">MANKALATRQRMQFRTEPSQIPANRNQGNKRITVPPLFRSATVRTATASVQAEPPVAETETGQSFPSATSSLRSKKHHV</sequence>
<name>A0A850QG98_9BURK</name>